<dbReference type="EMBL" id="JBHSDK010000028">
    <property type="protein sequence ID" value="MFC4337136.1"/>
    <property type="molecule type" value="Genomic_DNA"/>
</dbReference>
<keyword evidence="5" id="KW-1185">Reference proteome</keyword>
<dbReference type="Gene3D" id="2.160.20.10">
    <property type="entry name" value="Single-stranded right-handed beta-helix, Pectin lyase-like"/>
    <property type="match status" value="1"/>
</dbReference>
<reference evidence="5" key="1">
    <citation type="journal article" date="2019" name="Int. J. Syst. Evol. Microbiol.">
        <title>The Global Catalogue of Microorganisms (GCM) 10K type strain sequencing project: providing services to taxonomists for standard genome sequencing and annotation.</title>
        <authorList>
            <consortium name="The Broad Institute Genomics Platform"/>
            <consortium name="The Broad Institute Genome Sequencing Center for Infectious Disease"/>
            <person name="Wu L."/>
            <person name="Ma J."/>
        </authorList>
    </citation>
    <scope>NUCLEOTIDE SEQUENCE [LARGE SCALE GENOMIC DNA]</scope>
    <source>
        <strain evidence="5">IBRC-M 10908</strain>
    </source>
</reference>
<feature type="transmembrane region" description="Helical" evidence="1">
    <location>
        <begin position="430"/>
        <end position="450"/>
    </location>
</feature>
<keyword evidence="1" id="KW-0812">Transmembrane</keyword>
<evidence type="ECO:0000256" key="1">
    <source>
        <dbReference type="SAM" id="Phobius"/>
    </source>
</evidence>
<comment type="caution">
    <text evidence="4">The sequence shown here is derived from an EMBL/GenBank/DDBJ whole genome shotgun (WGS) entry which is preliminary data.</text>
</comment>
<dbReference type="PROSITE" id="PS51257">
    <property type="entry name" value="PROKAR_LIPOPROTEIN"/>
    <property type="match status" value="1"/>
</dbReference>
<evidence type="ECO:0000313" key="4">
    <source>
        <dbReference type="EMBL" id="MFC4337136.1"/>
    </source>
</evidence>
<dbReference type="InterPro" id="IPR011050">
    <property type="entry name" value="Pectin_lyase_fold/virulence"/>
</dbReference>
<dbReference type="InterPro" id="IPR012334">
    <property type="entry name" value="Pectin_lyas_fold"/>
</dbReference>
<organism evidence="4 5">
    <name type="scientific">Salininema proteolyticum</name>
    <dbReference type="NCBI Taxonomy" id="1607685"/>
    <lineage>
        <taxon>Bacteria</taxon>
        <taxon>Bacillati</taxon>
        <taxon>Actinomycetota</taxon>
        <taxon>Actinomycetes</taxon>
        <taxon>Glycomycetales</taxon>
        <taxon>Glycomycetaceae</taxon>
        <taxon>Salininema</taxon>
    </lineage>
</organism>
<dbReference type="Pfam" id="PF13229">
    <property type="entry name" value="Beta_helix"/>
    <property type="match status" value="1"/>
</dbReference>
<gene>
    <name evidence="4" type="ORF">ACFPET_18185</name>
</gene>
<feature type="transmembrane region" description="Helical" evidence="1">
    <location>
        <begin position="514"/>
        <end position="535"/>
    </location>
</feature>
<feature type="domain" description="Right handed beta helix" evidence="3">
    <location>
        <begin position="158"/>
        <end position="323"/>
    </location>
</feature>
<feature type="transmembrane region" description="Helical" evidence="1">
    <location>
        <begin position="488"/>
        <end position="507"/>
    </location>
</feature>
<sequence>MTRRAPAVAAIALACAFAVLAPAAPARADDARRVVCDTDEAEFEKRNDEISYSLRLENRQLFRECLAQDAQDFATVVAGAEDGDEIVVLPGQYTVAETVVLEGRKDLRLRGGGDDPGDAVLQGGFDLEHLVVLDGVSDVSVEALAWRGATESALKAESSTGVRLEGLRADRNGHHGFEAVDSDVSIVDTYVGENPGSGIRLTRSSASVREVVAERNAVGLTASESEGVSLRDSEVRKNAVGVRIEDSSDVEVGGLALSENNIAAGGDADCDSPLFAAPTRTEPGICGNLGGRAGVGLWIHSSRDVAVTDSHIWGHNGEALVLTGDLIEGGTNERVSVTGTAFGQRPTKALQHNRSDIWWDGRGSDLCFDAGDLAETRPASLPGCDAPLGERLVGDPESALKSHWCAEPDFTSPQPLCDWLGASATDRVELRLAIVLGMAVLVLTGLGWLASARTNEPPAFTALSTSTLLLLGAVLLLVSSAWSTRSDYESLGLAMWALSWLLAARLWRRSGLRTLAAFTALMAAFLLVDAVDRAVWMIPFLSFSPGWAWAVLAPLWLLVLLGSLFKPRRAEPEVPQQRTEEPLEHNRFAWEAFRG</sequence>
<accession>A0ABV8U3G5</accession>
<evidence type="ECO:0000259" key="3">
    <source>
        <dbReference type="Pfam" id="PF13229"/>
    </source>
</evidence>
<feature type="signal peptide" evidence="2">
    <location>
        <begin position="1"/>
        <end position="28"/>
    </location>
</feature>
<evidence type="ECO:0000256" key="2">
    <source>
        <dbReference type="SAM" id="SignalP"/>
    </source>
</evidence>
<evidence type="ECO:0000313" key="5">
    <source>
        <dbReference type="Proteomes" id="UP001595823"/>
    </source>
</evidence>
<keyword evidence="1" id="KW-1133">Transmembrane helix</keyword>
<name>A0ABV8U3G5_9ACTN</name>
<proteinExistence type="predicted"/>
<feature type="transmembrane region" description="Helical" evidence="1">
    <location>
        <begin position="547"/>
        <end position="565"/>
    </location>
</feature>
<keyword evidence="1" id="KW-0472">Membrane</keyword>
<feature type="transmembrane region" description="Helical" evidence="1">
    <location>
        <begin position="462"/>
        <end position="482"/>
    </location>
</feature>
<keyword evidence="2" id="KW-0732">Signal</keyword>
<protein>
    <submittedName>
        <fullName evidence="4">Right-handed parallel beta-helix repeat-containing protein</fullName>
    </submittedName>
</protein>
<feature type="chain" id="PRO_5045416896" evidence="2">
    <location>
        <begin position="29"/>
        <end position="595"/>
    </location>
</feature>
<dbReference type="RefSeq" id="WP_380623779.1">
    <property type="nucleotide sequence ID" value="NZ_JBHSDK010000028.1"/>
</dbReference>
<dbReference type="SUPFAM" id="SSF51126">
    <property type="entry name" value="Pectin lyase-like"/>
    <property type="match status" value="1"/>
</dbReference>
<dbReference type="InterPro" id="IPR039448">
    <property type="entry name" value="Beta_helix"/>
</dbReference>
<dbReference type="Proteomes" id="UP001595823">
    <property type="component" value="Unassembled WGS sequence"/>
</dbReference>